<comment type="subcellular location">
    <subcellularLocation>
        <location evidence="1">Membrane</location>
        <topology evidence="1">Multi-pass membrane protein</topology>
    </subcellularLocation>
</comment>
<name>A0A2K8KJ64_9RHOB</name>
<feature type="transmembrane region" description="Helical" evidence="6">
    <location>
        <begin position="112"/>
        <end position="132"/>
    </location>
</feature>
<dbReference type="GO" id="GO:0046872">
    <property type="term" value="F:metal ion binding"/>
    <property type="evidence" value="ECO:0007669"/>
    <property type="project" value="UniProtKB-KW"/>
</dbReference>
<dbReference type="AlphaFoldDB" id="A0A2K8KJ64"/>
<keyword evidence="5" id="KW-0479">Metal-binding</keyword>
<sequence length="219" mass="23444">MSRFFAPREGYSRAERRLDSVIHISGVGAALLAVPVLIGAAIMRSLETGSSSFIVAITVYGVCLLAMLGASALYNIGIKPGLDWLLQRIDHAAIYLKIAGTYTPFTLISGQGLGLLAGLWVAAALGTALKLFSPVRFRFVALALYLAMGWAGVLILPSLAPLLPSATLVLMILGGVVYTTGVVFYLWTRLPYHFAIWHIFVLVASVLFYAAVMVLVLSA</sequence>
<dbReference type="GO" id="GO:0016020">
    <property type="term" value="C:membrane"/>
    <property type="evidence" value="ECO:0007669"/>
    <property type="project" value="UniProtKB-SubCell"/>
</dbReference>
<dbReference type="STRING" id="441209.GCA_001870665_01917"/>
<feature type="transmembrane region" description="Helical" evidence="6">
    <location>
        <begin position="194"/>
        <end position="217"/>
    </location>
</feature>
<evidence type="ECO:0000256" key="2">
    <source>
        <dbReference type="ARBA" id="ARBA00022692"/>
    </source>
</evidence>
<dbReference type="Pfam" id="PF03006">
    <property type="entry name" value="HlyIII"/>
    <property type="match status" value="1"/>
</dbReference>
<keyword evidence="3 6" id="KW-1133">Transmembrane helix</keyword>
<dbReference type="RefSeq" id="WP_071480741.1">
    <property type="nucleotide sequence ID" value="NZ_CP024899.1"/>
</dbReference>
<protein>
    <submittedName>
        <fullName evidence="7">Hly-III family protein</fullName>
    </submittedName>
</protein>
<evidence type="ECO:0000313" key="8">
    <source>
        <dbReference type="Proteomes" id="UP000228948"/>
    </source>
</evidence>
<keyword evidence="5" id="KW-0862">Zinc</keyword>
<gene>
    <name evidence="7" type="ORF">BG454_10695</name>
</gene>
<keyword evidence="2 6" id="KW-0812">Transmembrane</keyword>
<feature type="transmembrane region" description="Helical" evidence="6">
    <location>
        <begin position="20"/>
        <end position="41"/>
    </location>
</feature>
<evidence type="ECO:0000313" key="7">
    <source>
        <dbReference type="EMBL" id="ATX66220.1"/>
    </source>
</evidence>
<dbReference type="OrthoDB" id="9813689at2"/>
<reference evidence="7 8" key="1">
    <citation type="submission" date="2017-11" db="EMBL/GenBank/DDBJ databases">
        <title>Revised Sequence and Annotation of the Rhodobaca barguzinensis strain alga05 Genome.</title>
        <authorList>
            <person name="Kopejtka K."/>
            <person name="Tomasch J.M."/>
            <person name="Bunk B."/>
            <person name="Koblizek M."/>
        </authorList>
    </citation>
    <scope>NUCLEOTIDE SEQUENCE [LARGE SCALE GENOMIC DNA]</scope>
    <source>
        <strain evidence="8">alga05</strain>
    </source>
</reference>
<proteinExistence type="predicted"/>
<organism evidence="7 8">
    <name type="scientific">Roseinatronobacter bogoriensis subsp. barguzinensis</name>
    <dbReference type="NCBI Taxonomy" id="441209"/>
    <lineage>
        <taxon>Bacteria</taxon>
        <taxon>Pseudomonadati</taxon>
        <taxon>Pseudomonadota</taxon>
        <taxon>Alphaproteobacteria</taxon>
        <taxon>Rhodobacterales</taxon>
        <taxon>Paracoccaceae</taxon>
        <taxon>Roseinatronobacter</taxon>
    </lineage>
</organism>
<evidence type="ECO:0000256" key="6">
    <source>
        <dbReference type="SAM" id="Phobius"/>
    </source>
</evidence>
<evidence type="ECO:0000256" key="4">
    <source>
        <dbReference type="ARBA" id="ARBA00023136"/>
    </source>
</evidence>
<feature type="transmembrane region" description="Helical" evidence="6">
    <location>
        <begin position="53"/>
        <end position="76"/>
    </location>
</feature>
<feature type="transmembrane region" description="Helical" evidence="6">
    <location>
        <begin position="166"/>
        <end position="187"/>
    </location>
</feature>
<dbReference type="EMBL" id="CP024899">
    <property type="protein sequence ID" value="ATX66220.1"/>
    <property type="molecule type" value="Genomic_DNA"/>
</dbReference>
<dbReference type="InterPro" id="IPR004254">
    <property type="entry name" value="AdipoR/HlyIII-related"/>
</dbReference>
<dbReference type="Proteomes" id="UP000228948">
    <property type="component" value="Chromosome"/>
</dbReference>
<feature type="transmembrane region" description="Helical" evidence="6">
    <location>
        <begin position="139"/>
        <end position="160"/>
    </location>
</feature>
<accession>A0A2K8KJ64</accession>
<keyword evidence="4 6" id="KW-0472">Membrane</keyword>
<evidence type="ECO:0000256" key="1">
    <source>
        <dbReference type="ARBA" id="ARBA00004141"/>
    </source>
</evidence>
<feature type="binding site" evidence="5">
    <location>
        <position position="198"/>
    </location>
    <ligand>
        <name>Zn(2+)</name>
        <dbReference type="ChEBI" id="CHEBI:29105"/>
    </ligand>
</feature>
<dbReference type="PANTHER" id="PTHR20855">
    <property type="entry name" value="ADIPOR/PROGESTIN RECEPTOR-RELATED"/>
    <property type="match status" value="1"/>
</dbReference>
<dbReference type="KEGG" id="rbg:BG454_10695"/>
<dbReference type="PANTHER" id="PTHR20855:SF3">
    <property type="entry name" value="LD03007P"/>
    <property type="match status" value="1"/>
</dbReference>
<keyword evidence="8" id="KW-1185">Reference proteome</keyword>
<evidence type="ECO:0000256" key="5">
    <source>
        <dbReference type="PIRSR" id="PIRSR604254-1"/>
    </source>
</evidence>
<evidence type="ECO:0000256" key="3">
    <source>
        <dbReference type="ARBA" id="ARBA00022989"/>
    </source>
</evidence>